<dbReference type="Pfam" id="PF07859">
    <property type="entry name" value="Abhydrolase_3"/>
    <property type="match status" value="1"/>
</dbReference>
<dbReference type="Gene3D" id="3.40.50.1820">
    <property type="entry name" value="alpha/beta hydrolase"/>
    <property type="match status" value="1"/>
</dbReference>
<gene>
    <name evidence="4" type="ORF">ATO7_14253</name>
</gene>
<dbReference type="PANTHER" id="PTHR48081:SF30">
    <property type="entry name" value="ACETYL-HYDROLASE LIPR-RELATED"/>
    <property type="match status" value="1"/>
</dbReference>
<dbReference type="InterPro" id="IPR002168">
    <property type="entry name" value="Lipase_GDXG_HIS_AS"/>
</dbReference>
<accession>A0A1Y1SAL9</accession>
<proteinExistence type="inferred from homology"/>
<dbReference type="Proteomes" id="UP000192342">
    <property type="component" value="Unassembled WGS sequence"/>
</dbReference>
<dbReference type="RefSeq" id="WP_083562951.1">
    <property type="nucleotide sequence ID" value="NZ_AQQV01000004.1"/>
</dbReference>
<evidence type="ECO:0000259" key="3">
    <source>
        <dbReference type="Pfam" id="PF07859"/>
    </source>
</evidence>
<dbReference type="AlphaFoldDB" id="A0A1Y1SAL9"/>
<organism evidence="4 5">
    <name type="scientific">Oceanococcus atlanticus</name>
    <dbReference type="NCBI Taxonomy" id="1317117"/>
    <lineage>
        <taxon>Bacteria</taxon>
        <taxon>Pseudomonadati</taxon>
        <taxon>Pseudomonadota</taxon>
        <taxon>Gammaproteobacteria</taxon>
        <taxon>Chromatiales</taxon>
        <taxon>Oceanococcaceae</taxon>
        <taxon>Oceanococcus</taxon>
    </lineage>
</organism>
<protein>
    <submittedName>
        <fullName evidence="4">Alpha/beta hydrolase</fullName>
    </submittedName>
</protein>
<feature type="domain" description="Alpha/beta hydrolase fold-3" evidence="3">
    <location>
        <begin position="63"/>
        <end position="263"/>
    </location>
</feature>
<evidence type="ECO:0000256" key="2">
    <source>
        <dbReference type="ARBA" id="ARBA00022801"/>
    </source>
</evidence>
<dbReference type="InterPro" id="IPR013094">
    <property type="entry name" value="AB_hydrolase_3"/>
</dbReference>
<keyword evidence="5" id="KW-1185">Reference proteome</keyword>
<dbReference type="GO" id="GO:0004806">
    <property type="term" value="F:triacylglycerol lipase activity"/>
    <property type="evidence" value="ECO:0007669"/>
    <property type="project" value="TreeGrafter"/>
</dbReference>
<comment type="similarity">
    <text evidence="1">Belongs to the 'GDXG' lipolytic enzyme family.</text>
</comment>
<evidence type="ECO:0000313" key="4">
    <source>
        <dbReference type="EMBL" id="ORE85391.1"/>
    </source>
</evidence>
<dbReference type="PROSITE" id="PS01173">
    <property type="entry name" value="LIPASE_GDXG_HIS"/>
    <property type="match status" value="1"/>
</dbReference>
<dbReference type="EMBL" id="AQQV01000004">
    <property type="protein sequence ID" value="ORE85391.1"/>
    <property type="molecule type" value="Genomic_DNA"/>
</dbReference>
<name>A0A1Y1SAL9_9GAMM</name>
<dbReference type="STRING" id="1317117.ATO7_14253"/>
<reference evidence="4 5" key="1">
    <citation type="submission" date="2013-04" db="EMBL/GenBank/DDBJ databases">
        <title>Oceanococcus atlanticus 22II-S10r2 Genome Sequencing.</title>
        <authorList>
            <person name="Lai Q."/>
            <person name="Li G."/>
            <person name="Shao Z."/>
        </authorList>
    </citation>
    <scope>NUCLEOTIDE SEQUENCE [LARGE SCALE GENOMIC DNA]</scope>
    <source>
        <strain evidence="4 5">22II-S10r2</strain>
    </source>
</reference>
<sequence length="287" mass="31464">MALRRILRPKLNHQHSPEAQRRAAELFARLQFMPRDVTLENSQLGGRPTDILTPANAATDRAVLYLHGGGFVVGSPRTHRVLTAYLAKAAGCKVYSMDYRLAPEHAFPAALDDTVLAYRELSEAMPSDKIAVAGDSAGACLSLSLMLKLKQLELPQPACALLLCPLTDLTLSGESIHRNRHVEPLLTREWLEVNNEYYSADTPRDDALISPVFADLSGLPPMLIQAAANDLLLDDARRLHAAARKVGVDTKLEVFADLGHDFQLTPDMVPEAQRAIAMAGAYVKLRQ</sequence>
<evidence type="ECO:0000313" key="5">
    <source>
        <dbReference type="Proteomes" id="UP000192342"/>
    </source>
</evidence>
<keyword evidence="2 4" id="KW-0378">Hydrolase</keyword>
<evidence type="ECO:0000256" key="1">
    <source>
        <dbReference type="ARBA" id="ARBA00010515"/>
    </source>
</evidence>
<dbReference type="PANTHER" id="PTHR48081">
    <property type="entry name" value="AB HYDROLASE SUPERFAMILY PROTEIN C4A8.06C"/>
    <property type="match status" value="1"/>
</dbReference>
<dbReference type="SUPFAM" id="SSF53474">
    <property type="entry name" value="alpha/beta-Hydrolases"/>
    <property type="match status" value="1"/>
</dbReference>
<dbReference type="InterPro" id="IPR050300">
    <property type="entry name" value="GDXG_lipolytic_enzyme"/>
</dbReference>
<dbReference type="InterPro" id="IPR029058">
    <property type="entry name" value="AB_hydrolase_fold"/>
</dbReference>
<comment type="caution">
    <text evidence="4">The sequence shown here is derived from an EMBL/GenBank/DDBJ whole genome shotgun (WGS) entry which is preliminary data.</text>
</comment>